<dbReference type="Gene3D" id="3.40.50.2300">
    <property type="match status" value="1"/>
</dbReference>
<dbReference type="InterPro" id="IPR035965">
    <property type="entry name" value="PAS-like_dom_sf"/>
</dbReference>
<dbReference type="PANTHER" id="PTHR45339">
    <property type="entry name" value="HYBRID SIGNAL TRANSDUCTION HISTIDINE KINASE J"/>
    <property type="match status" value="1"/>
</dbReference>
<dbReference type="PROSITE" id="PS50113">
    <property type="entry name" value="PAC"/>
    <property type="match status" value="1"/>
</dbReference>
<evidence type="ECO:0000259" key="4">
    <source>
        <dbReference type="PROSITE" id="PS50110"/>
    </source>
</evidence>
<dbReference type="CDD" id="cd17546">
    <property type="entry name" value="REC_hyHK_CKI1_RcsC-like"/>
    <property type="match status" value="1"/>
</dbReference>
<evidence type="ECO:0000313" key="8">
    <source>
        <dbReference type="Proteomes" id="UP000800094"/>
    </source>
</evidence>
<reference evidence="7" key="1">
    <citation type="journal article" date="2020" name="Stud. Mycol.">
        <title>101 Dothideomycetes genomes: a test case for predicting lifestyles and emergence of pathogens.</title>
        <authorList>
            <person name="Haridas S."/>
            <person name="Albert R."/>
            <person name="Binder M."/>
            <person name="Bloem J."/>
            <person name="Labutti K."/>
            <person name="Salamov A."/>
            <person name="Andreopoulos B."/>
            <person name="Baker S."/>
            <person name="Barry K."/>
            <person name="Bills G."/>
            <person name="Bluhm B."/>
            <person name="Cannon C."/>
            <person name="Castanera R."/>
            <person name="Culley D."/>
            <person name="Daum C."/>
            <person name="Ezra D."/>
            <person name="Gonzalez J."/>
            <person name="Henrissat B."/>
            <person name="Kuo A."/>
            <person name="Liang C."/>
            <person name="Lipzen A."/>
            <person name="Lutzoni F."/>
            <person name="Magnuson J."/>
            <person name="Mondo S."/>
            <person name="Nolan M."/>
            <person name="Ohm R."/>
            <person name="Pangilinan J."/>
            <person name="Park H.-J."/>
            <person name="Ramirez L."/>
            <person name="Alfaro M."/>
            <person name="Sun H."/>
            <person name="Tritt A."/>
            <person name="Yoshinaga Y."/>
            <person name="Zwiers L.-H."/>
            <person name="Turgeon B."/>
            <person name="Goodwin S."/>
            <person name="Spatafora J."/>
            <person name="Crous P."/>
            <person name="Grigoriev I."/>
        </authorList>
    </citation>
    <scope>NUCLEOTIDE SEQUENCE</scope>
    <source>
        <strain evidence="7">CBS 122368</strain>
    </source>
</reference>
<accession>A0A6A6ITH3</accession>
<protein>
    <recommendedName>
        <fullName evidence="9">Two-component system protein A</fullName>
    </recommendedName>
</protein>
<dbReference type="InterPro" id="IPR036890">
    <property type="entry name" value="HATPase_C_sf"/>
</dbReference>
<dbReference type="InterPro" id="IPR013656">
    <property type="entry name" value="PAS_4"/>
</dbReference>
<dbReference type="SUPFAM" id="SSF52172">
    <property type="entry name" value="CheY-like"/>
    <property type="match status" value="1"/>
</dbReference>
<dbReference type="InterPro" id="IPR011006">
    <property type="entry name" value="CheY-like_superfamily"/>
</dbReference>
<dbReference type="SMART" id="SM00388">
    <property type="entry name" value="HisKA"/>
    <property type="match status" value="1"/>
</dbReference>
<evidence type="ECO:0000259" key="5">
    <source>
        <dbReference type="PROSITE" id="PS50112"/>
    </source>
</evidence>
<feature type="modified residue" description="4-aspartylphosphate" evidence="2">
    <location>
        <position position="610"/>
    </location>
</feature>
<dbReference type="Pfam" id="PF00512">
    <property type="entry name" value="HisKA"/>
    <property type="match status" value="1"/>
</dbReference>
<dbReference type="RefSeq" id="XP_033688815.1">
    <property type="nucleotide sequence ID" value="XM_033823236.1"/>
</dbReference>
<feature type="domain" description="Response regulatory" evidence="4">
    <location>
        <begin position="558"/>
        <end position="675"/>
    </location>
</feature>
<dbReference type="AlphaFoldDB" id="A0A6A6ITH3"/>
<evidence type="ECO:0000259" key="6">
    <source>
        <dbReference type="PROSITE" id="PS50113"/>
    </source>
</evidence>
<dbReference type="PROSITE" id="PS50110">
    <property type="entry name" value="RESPONSE_REGULATORY"/>
    <property type="match status" value="1"/>
</dbReference>
<dbReference type="SMART" id="SM00091">
    <property type="entry name" value="PAS"/>
    <property type="match status" value="2"/>
</dbReference>
<dbReference type="EMBL" id="ML987191">
    <property type="protein sequence ID" value="KAF2253811.1"/>
    <property type="molecule type" value="Genomic_DNA"/>
</dbReference>
<keyword evidence="1 2" id="KW-0597">Phosphoprotein</keyword>
<dbReference type="InterPro" id="IPR036097">
    <property type="entry name" value="HisK_dim/P_sf"/>
</dbReference>
<evidence type="ECO:0000313" key="7">
    <source>
        <dbReference type="EMBL" id="KAF2253811.1"/>
    </source>
</evidence>
<evidence type="ECO:0000256" key="1">
    <source>
        <dbReference type="ARBA" id="ARBA00022553"/>
    </source>
</evidence>
<evidence type="ECO:0008006" key="9">
    <source>
        <dbReference type="Google" id="ProtNLM"/>
    </source>
</evidence>
<organism evidence="7 8">
    <name type="scientific">Trematosphaeria pertusa</name>
    <dbReference type="NCBI Taxonomy" id="390896"/>
    <lineage>
        <taxon>Eukaryota</taxon>
        <taxon>Fungi</taxon>
        <taxon>Dikarya</taxon>
        <taxon>Ascomycota</taxon>
        <taxon>Pezizomycotina</taxon>
        <taxon>Dothideomycetes</taxon>
        <taxon>Pleosporomycetidae</taxon>
        <taxon>Pleosporales</taxon>
        <taxon>Massarineae</taxon>
        <taxon>Trematosphaeriaceae</taxon>
        <taxon>Trematosphaeria</taxon>
    </lineage>
</organism>
<dbReference type="Pfam" id="PF02518">
    <property type="entry name" value="HATPase_c"/>
    <property type="match status" value="1"/>
</dbReference>
<dbReference type="InterPro" id="IPR004358">
    <property type="entry name" value="Sig_transdc_His_kin-like_C"/>
</dbReference>
<sequence>MTAPLGLFDLPTPPTITPPVSAAVDLPKNEDSLVYDIFRAVPIPTLVLDPALVVVQVSDSYSQVSAAFDREQLLGIHIDAFCAKVTLPSLASATKAIRTAQETARPYQLDEVLLTGTRTWSLRTLPIIRHGTLRCILMELQDITDAHRKRLELEERLYTNETFRILVETVKDYAIFMLDPQGNVATWNEGAQHFKGYTKNEIIGKHFSNFYSQADRDDGKPERELRDALRDGRVEDEGWRYRKDGSKFWANVVITPVYRGDTLLGFSKVTRDLSERRKAEATLIAAYEEAARLKSEFLANMSHEIRTPMHGMLSALTLLLDTPLNPEQLELTRVIQESGEVLLQVINDILDYSKLESGSFSISHDIINVPDIIQSVFRAHQKCCKPEVLLESNLDPLLPTSAEGDSLRYRQIVQNLLSNAVKFTEEGNVRLNAKLQDEDNDSFTILTEVIDTGIGVSPDVAGALFTPFTQFDNSATKRYKGTGLGLSISKSLAELMGGSIGFRANPEGRGSIFWFTSRLKKCEQLKQIENLEEKLDALSCPSPISPFEELKLAAESQRVLLAEDNPINQKVMQKMLTGLGFKHIDVAMDGKEAVRLSTRDPPPYHLILMDINMPVLDGVGATKEIRRAGLQVPIVAMTANALKGQAESYIAKGMTAYIPKPVDRKLLVKLLLNCVKRAEPG</sequence>
<dbReference type="InterPro" id="IPR003594">
    <property type="entry name" value="HATPase_dom"/>
</dbReference>
<name>A0A6A6ITH3_9PLEO</name>
<keyword evidence="8" id="KW-1185">Reference proteome</keyword>
<dbReference type="Gene3D" id="3.30.565.10">
    <property type="entry name" value="Histidine kinase-like ATPase, C-terminal domain"/>
    <property type="match status" value="1"/>
</dbReference>
<dbReference type="InterPro" id="IPR001789">
    <property type="entry name" value="Sig_transdc_resp-reg_receiver"/>
</dbReference>
<dbReference type="FunFam" id="3.30.565.10:FF:000010">
    <property type="entry name" value="Sensor histidine kinase RcsC"/>
    <property type="match status" value="1"/>
</dbReference>
<dbReference type="CDD" id="cd00130">
    <property type="entry name" value="PAS"/>
    <property type="match status" value="1"/>
</dbReference>
<dbReference type="Pfam" id="PF08448">
    <property type="entry name" value="PAS_4"/>
    <property type="match status" value="1"/>
</dbReference>
<dbReference type="InterPro" id="IPR000700">
    <property type="entry name" value="PAS-assoc_C"/>
</dbReference>
<dbReference type="InterPro" id="IPR005467">
    <property type="entry name" value="His_kinase_dom"/>
</dbReference>
<dbReference type="CDD" id="cd00082">
    <property type="entry name" value="HisKA"/>
    <property type="match status" value="1"/>
</dbReference>
<dbReference type="Proteomes" id="UP000800094">
    <property type="component" value="Unassembled WGS sequence"/>
</dbReference>
<dbReference type="SUPFAM" id="SSF55874">
    <property type="entry name" value="ATPase domain of HSP90 chaperone/DNA topoisomerase II/histidine kinase"/>
    <property type="match status" value="1"/>
</dbReference>
<dbReference type="SUPFAM" id="SSF47384">
    <property type="entry name" value="Homodimeric domain of signal transducing histidine kinase"/>
    <property type="match status" value="1"/>
</dbReference>
<dbReference type="Gene3D" id="1.10.287.130">
    <property type="match status" value="1"/>
</dbReference>
<feature type="domain" description="PAS" evidence="5">
    <location>
        <begin position="159"/>
        <end position="232"/>
    </location>
</feature>
<dbReference type="Pfam" id="PF13426">
    <property type="entry name" value="PAS_9"/>
    <property type="match status" value="1"/>
</dbReference>
<evidence type="ECO:0000256" key="2">
    <source>
        <dbReference type="PROSITE-ProRule" id="PRU00169"/>
    </source>
</evidence>
<dbReference type="InterPro" id="IPR001610">
    <property type="entry name" value="PAC"/>
</dbReference>
<proteinExistence type="predicted"/>
<feature type="domain" description="PAC" evidence="6">
    <location>
        <begin position="234"/>
        <end position="285"/>
    </location>
</feature>
<dbReference type="PROSITE" id="PS50112">
    <property type="entry name" value="PAS"/>
    <property type="match status" value="1"/>
</dbReference>
<dbReference type="CDD" id="cd16922">
    <property type="entry name" value="HATPase_EvgS-ArcB-TorS-like"/>
    <property type="match status" value="1"/>
</dbReference>
<dbReference type="Pfam" id="PF00072">
    <property type="entry name" value="Response_reg"/>
    <property type="match status" value="1"/>
</dbReference>
<dbReference type="Gene3D" id="3.30.450.20">
    <property type="entry name" value="PAS domain"/>
    <property type="match status" value="2"/>
</dbReference>
<dbReference type="SMART" id="SM00086">
    <property type="entry name" value="PAC"/>
    <property type="match status" value="2"/>
</dbReference>
<dbReference type="PROSITE" id="PS50109">
    <property type="entry name" value="HIS_KIN"/>
    <property type="match status" value="1"/>
</dbReference>
<evidence type="ECO:0000259" key="3">
    <source>
        <dbReference type="PROSITE" id="PS50109"/>
    </source>
</evidence>
<dbReference type="InterPro" id="IPR003661">
    <property type="entry name" value="HisK_dim/P_dom"/>
</dbReference>
<dbReference type="PANTHER" id="PTHR45339:SF5">
    <property type="entry name" value="HISTIDINE KINASE"/>
    <property type="match status" value="1"/>
</dbReference>
<dbReference type="OrthoDB" id="60033at2759"/>
<dbReference type="SUPFAM" id="SSF55785">
    <property type="entry name" value="PYP-like sensor domain (PAS domain)"/>
    <property type="match status" value="2"/>
</dbReference>
<gene>
    <name evidence="7" type="ORF">BU26DRAFT_418148</name>
</gene>
<dbReference type="NCBIfam" id="TIGR00229">
    <property type="entry name" value="sensory_box"/>
    <property type="match status" value="1"/>
</dbReference>
<dbReference type="GeneID" id="54576566"/>
<dbReference type="SMART" id="SM00448">
    <property type="entry name" value="REC"/>
    <property type="match status" value="1"/>
</dbReference>
<dbReference type="SMART" id="SM00387">
    <property type="entry name" value="HATPase_c"/>
    <property type="match status" value="1"/>
</dbReference>
<feature type="domain" description="Histidine kinase" evidence="3">
    <location>
        <begin position="300"/>
        <end position="521"/>
    </location>
</feature>
<dbReference type="InterPro" id="IPR000014">
    <property type="entry name" value="PAS"/>
</dbReference>
<dbReference type="GO" id="GO:0000155">
    <property type="term" value="F:phosphorelay sensor kinase activity"/>
    <property type="evidence" value="ECO:0007669"/>
    <property type="project" value="InterPro"/>
</dbReference>
<dbReference type="PRINTS" id="PR00344">
    <property type="entry name" value="BCTRLSENSOR"/>
</dbReference>